<dbReference type="GO" id="GO:0009451">
    <property type="term" value="P:RNA modification"/>
    <property type="evidence" value="ECO:0007669"/>
    <property type="project" value="InterPro"/>
</dbReference>
<accession>A0A5N5LR37</accession>
<organism evidence="1 2">
    <name type="scientific">Salix brachista</name>
    <dbReference type="NCBI Taxonomy" id="2182728"/>
    <lineage>
        <taxon>Eukaryota</taxon>
        <taxon>Viridiplantae</taxon>
        <taxon>Streptophyta</taxon>
        <taxon>Embryophyta</taxon>
        <taxon>Tracheophyta</taxon>
        <taxon>Spermatophyta</taxon>
        <taxon>Magnoliopsida</taxon>
        <taxon>eudicotyledons</taxon>
        <taxon>Gunneridae</taxon>
        <taxon>Pentapetalae</taxon>
        <taxon>rosids</taxon>
        <taxon>fabids</taxon>
        <taxon>Malpighiales</taxon>
        <taxon>Salicaceae</taxon>
        <taxon>Saliceae</taxon>
        <taxon>Salix</taxon>
    </lineage>
</organism>
<dbReference type="GO" id="GO:0003723">
    <property type="term" value="F:RNA binding"/>
    <property type="evidence" value="ECO:0007669"/>
    <property type="project" value="InterPro"/>
</dbReference>
<dbReference type="EMBL" id="VDCV01000008">
    <property type="protein sequence ID" value="KAB5544551.1"/>
    <property type="molecule type" value="Genomic_DNA"/>
</dbReference>
<keyword evidence="2" id="KW-1185">Reference proteome</keyword>
<dbReference type="AlphaFoldDB" id="A0A5N5LR37"/>
<sequence length="131" mass="14472">MICYYEIQGDGRGSLSIFGDILKAELKPNEEIFTSILSASSHTGTAGRGRMAARAGRLGKSWASFRKCQFNQMRSTLFGAFLHGCGLHSRFDLGDVAIKRMLELQTGEACYCVLTCMLQMEDGIRLSRYGS</sequence>
<name>A0A5N5LR37_9ROSI</name>
<reference evidence="2" key="1">
    <citation type="journal article" date="2019" name="Gigascience">
        <title>De novo genome assembly of the endangered Acer yangbiense, a plant species with extremely small populations endemic to Yunnan Province, China.</title>
        <authorList>
            <person name="Yang J."/>
            <person name="Wariss H.M."/>
            <person name="Tao L."/>
            <person name="Zhang R."/>
            <person name="Yun Q."/>
            <person name="Hollingsworth P."/>
            <person name="Dao Z."/>
            <person name="Luo G."/>
            <person name="Guo H."/>
            <person name="Ma Y."/>
            <person name="Sun W."/>
        </authorList>
    </citation>
    <scope>NUCLEOTIDE SEQUENCE [LARGE SCALE GENOMIC DNA]</scope>
    <source>
        <strain evidence="2">cv. br00</strain>
    </source>
</reference>
<dbReference type="Proteomes" id="UP000326939">
    <property type="component" value="Chromosome 8"/>
</dbReference>
<proteinExistence type="predicted"/>
<evidence type="ECO:0000313" key="1">
    <source>
        <dbReference type="EMBL" id="KAB5544551.1"/>
    </source>
</evidence>
<protein>
    <submittedName>
        <fullName evidence="1">Uncharacterized protein</fullName>
    </submittedName>
</protein>
<dbReference type="InterPro" id="IPR046960">
    <property type="entry name" value="PPR_At4g14850-like_plant"/>
</dbReference>
<evidence type="ECO:0000313" key="2">
    <source>
        <dbReference type="Proteomes" id="UP000326939"/>
    </source>
</evidence>
<comment type="caution">
    <text evidence="1">The sequence shown here is derived from an EMBL/GenBank/DDBJ whole genome shotgun (WGS) entry which is preliminary data.</text>
</comment>
<dbReference type="PANTHER" id="PTHR47926">
    <property type="entry name" value="PENTATRICOPEPTIDE REPEAT-CONTAINING PROTEIN"/>
    <property type="match status" value="1"/>
</dbReference>
<dbReference type="PANTHER" id="PTHR47926:SF363">
    <property type="entry name" value="PENTATRICOPEPTIDE REPEAT-CONTAINING PROTEIN"/>
    <property type="match status" value="1"/>
</dbReference>
<gene>
    <name evidence="1" type="ORF">DKX38_012663</name>
</gene>